<dbReference type="PANTHER" id="PTHR40252:SF2">
    <property type="entry name" value="BLR0328 PROTEIN"/>
    <property type="match status" value="1"/>
</dbReference>
<accession>A0ABR8PS48</accession>
<dbReference type="Pfam" id="PF08495">
    <property type="entry name" value="FIST"/>
    <property type="match status" value="1"/>
</dbReference>
<comment type="caution">
    <text evidence="3">The sequence shown here is derived from an EMBL/GenBank/DDBJ whole genome shotgun (WGS) entry which is preliminary data.</text>
</comment>
<dbReference type="RefSeq" id="WP_143315932.1">
    <property type="nucleotide sequence ID" value="NZ_JACSRA010000008.1"/>
</dbReference>
<evidence type="ECO:0000259" key="2">
    <source>
        <dbReference type="SMART" id="SM01204"/>
    </source>
</evidence>
<evidence type="ECO:0000313" key="4">
    <source>
        <dbReference type="Proteomes" id="UP000627781"/>
    </source>
</evidence>
<gene>
    <name evidence="3" type="ORF">H9661_06545</name>
</gene>
<reference evidence="3 4" key="1">
    <citation type="submission" date="2020-08" db="EMBL/GenBank/DDBJ databases">
        <title>A Genomic Blueprint of the Chicken Gut Microbiome.</title>
        <authorList>
            <person name="Gilroy R."/>
            <person name="Ravi A."/>
            <person name="Getino M."/>
            <person name="Pursley I."/>
            <person name="Horton D.L."/>
            <person name="Alikhan N.-F."/>
            <person name="Baker D."/>
            <person name="Gharbi K."/>
            <person name="Hall N."/>
            <person name="Watson M."/>
            <person name="Adriaenssens E.M."/>
            <person name="Foster-Nyarko E."/>
            <person name="Jarju S."/>
            <person name="Secka A."/>
            <person name="Antonio M."/>
            <person name="Oren A."/>
            <person name="Chaudhuri R."/>
            <person name="La Ragione R.M."/>
            <person name="Hildebrand F."/>
            <person name="Pallen M.J."/>
        </authorList>
    </citation>
    <scope>NUCLEOTIDE SEQUENCE [LARGE SCALE GENOMIC DNA]</scope>
    <source>
        <strain evidence="3 4">Sa3CVN1</strain>
    </source>
</reference>
<name>A0ABR8PS48_9CLOT</name>
<sequence>MSGKVKEIIDEIIEERSKGNPAIREMTKAKLILKGLNPNKFNRYSYDDPKIIEKLRIIEKELIGRKVEDEKLNIKSIFSEENSEEDVVLDIKNKFKNFSADLIIFFSSSNFNQGKLSYLMKETFKDSTIVGCSTAGEMVSGQLLNNAVVAMAINSNVISDMKLEVIKEMDKGLNLEPAFRSFENYFKESLYTMDIAKYVGLVLIDGINKKQEEVMDLIGNRTNIFFVGGTAADEGKHVETHVCADGKAYTGATVLLMLKINDDAEFNIIKTQSVKVLENTLIANKVNEETREVIEFNNMPAVVAYADAVGADSIDDVKKYFKTNPVGLIVGDDDIYVRCPEKLNDTRMEFCCKILNGMEVTLLKTTDIIKDTKRAIENEISENGKIEGIVNFDCIYRIEKIKKNGRQKEYGGIFKDIPTIGFSTYGEEFIGHTNQTSTMLIFRSKKKDN</sequence>
<proteinExistence type="predicted"/>
<dbReference type="InterPro" id="IPR013702">
    <property type="entry name" value="FIST_domain_N"/>
</dbReference>
<dbReference type="SMART" id="SM00897">
    <property type="entry name" value="FIST"/>
    <property type="match status" value="1"/>
</dbReference>
<evidence type="ECO:0000313" key="3">
    <source>
        <dbReference type="EMBL" id="MBD7911009.1"/>
    </source>
</evidence>
<dbReference type="EMBL" id="JACSRA010000008">
    <property type="protein sequence ID" value="MBD7911009.1"/>
    <property type="molecule type" value="Genomic_DNA"/>
</dbReference>
<feature type="domain" description="FIST C-domain" evidence="2">
    <location>
        <begin position="301"/>
        <end position="431"/>
    </location>
</feature>
<evidence type="ECO:0000259" key="1">
    <source>
        <dbReference type="SMART" id="SM00897"/>
    </source>
</evidence>
<keyword evidence="4" id="KW-1185">Reference proteome</keyword>
<dbReference type="InterPro" id="IPR019494">
    <property type="entry name" value="FIST_C"/>
</dbReference>
<dbReference type="SMART" id="SM01204">
    <property type="entry name" value="FIST_C"/>
    <property type="match status" value="1"/>
</dbReference>
<dbReference type="Proteomes" id="UP000627781">
    <property type="component" value="Unassembled WGS sequence"/>
</dbReference>
<dbReference type="PANTHER" id="PTHR40252">
    <property type="entry name" value="BLR0328 PROTEIN"/>
    <property type="match status" value="1"/>
</dbReference>
<protein>
    <submittedName>
        <fullName evidence="3">FIST C-terminal domain-containing protein</fullName>
    </submittedName>
</protein>
<feature type="domain" description="FIST" evidence="1">
    <location>
        <begin position="99"/>
        <end position="300"/>
    </location>
</feature>
<organism evidence="3 4">
    <name type="scientific">Clostridium cibarium</name>
    <dbReference type="NCBI Taxonomy" id="2762247"/>
    <lineage>
        <taxon>Bacteria</taxon>
        <taxon>Bacillati</taxon>
        <taxon>Bacillota</taxon>
        <taxon>Clostridia</taxon>
        <taxon>Eubacteriales</taxon>
        <taxon>Clostridiaceae</taxon>
        <taxon>Clostridium</taxon>
    </lineage>
</organism>
<dbReference type="Pfam" id="PF10442">
    <property type="entry name" value="FIST_C"/>
    <property type="match status" value="1"/>
</dbReference>